<accession>A0ABV5YMK0</accession>
<protein>
    <submittedName>
        <fullName evidence="1">HEXXH motif-containing putative peptide modification protein</fullName>
    </submittedName>
</protein>
<comment type="caution">
    <text evidence="1">The sequence shown here is derived from an EMBL/GenBank/DDBJ whole genome shotgun (WGS) entry which is preliminary data.</text>
</comment>
<keyword evidence="2" id="KW-1185">Reference proteome</keyword>
<dbReference type="NCBIfam" id="TIGR04267">
    <property type="entry name" value="mod_HExxH"/>
    <property type="match status" value="1"/>
</dbReference>
<gene>
    <name evidence="1" type="ORF">ACFFNX_29305</name>
</gene>
<evidence type="ECO:0000313" key="2">
    <source>
        <dbReference type="Proteomes" id="UP001589627"/>
    </source>
</evidence>
<dbReference type="InterPro" id="IPR026337">
    <property type="entry name" value="AKG_HExxH"/>
</dbReference>
<sequence>RAGLEALAESRLSVNRALVARVAVGRPGEDRELARVAAEGWDLLCELDRTHGRAVREVLAHPYVQAWATRCLRPAPSSRADLDRAHLAGLAAAVALRAETAVELALPVRDGLLHLPTLGALRTGDAGTAVRVRITPDGIAAEHGGVWQPTRRIVAGGLALVLEDLDPFRGGGHRPVTGRLSSAGWRSWRSVLDAGARDLKTRLPSYADVLGRAAGSIVPLAGEPGGMSLPDAYGAVAAGLPPGPDELAEVLLGEFQSTKLNGITDLHDLYDPGRPLRPAGGDGPRPVADVLRGAYRSLALGELWRSRRDLERFRHHRTVVERGLDALLEPGVLTGDGRIFAEGMVTTRDRWARTD</sequence>
<dbReference type="EMBL" id="JBHLZP010000264">
    <property type="protein sequence ID" value="MFB9836276.1"/>
    <property type="molecule type" value="Genomic_DNA"/>
</dbReference>
<name>A0ABV5YMK0_9ACTN</name>
<organism evidence="1 2">
    <name type="scientific">Actinoallomurus acaciae</name>
    <dbReference type="NCBI Taxonomy" id="502577"/>
    <lineage>
        <taxon>Bacteria</taxon>
        <taxon>Bacillati</taxon>
        <taxon>Actinomycetota</taxon>
        <taxon>Actinomycetes</taxon>
        <taxon>Streptosporangiales</taxon>
        <taxon>Thermomonosporaceae</taxon>
        <taxon>Actinoallomurus</taxon>
    </lineage>
</organism>
<dbReference type="RefSeq" id="WP_378208983.1">
    <property type="nucleotide sequence ID" value="NZ_JBHLZP010000264.1"/>
</dbReference>
<evidence type="ECO:0000313" key="1">
    <source>
        <dbReference type="EMBL" id="MFB9836276.1"/>
    </source>
</evidence>
<proteinExistence type="predicted"/>
<dbReference type="Proteomes" id="UP001589627">
    <property type="component" value="Unassembled WGS sequence"/>
</dbReference>
<reference evidence="1 2" key="1">
    <citation type="submission" date="2024-09" db="EMBL/GenBank/DDBJ databases">
        <authorList>
            <person name="Sun Q."/>
            <person name="Mori K."/>
        </authorList>
    </citation>
    <scope>NUCLEOTIDE SEQUENCE [LARGE SCALE GENOMIC DNA]</scope>
    <source>
        <strain evidence="1 2">TBRC 0563</strain>
    </source>
</reference>
<feature type="non-terminal residue" evidence="1">
    <location>
        <position position="1"/>
    </location>
</feature>